<dbReference type="PANTHER" id="PTHR28541:SF1">
    <property type="entry name" value="DDB1- AND CUL4-ASSOCIATED FACTOR 15"/>
    <property type="match status" value="1"/>
</dbReference>
<dbReference type="AlphaFoldDB" id="A0A7M5WT94"/>
<dbReference type="EnsemblMetazoa" id="CLYHEMT012793.1">
    <property type="protein sequence ID" value="CLYHEMP012793.1"/>
    <property type="gene ID" value="CLYHEMG012793"/>
</dbReference>
<dbReference type="RefSeq" id="XP_066936738.1">
    <property type="nucleotide sequence ID" value="XM_067080637.1"/>
</dbReference>
<reference evidence="2" key="1">
    <citation type="submission" date="2021-01" db="UniProtKB">
        <authorList>
            <consortium name="EnsemblMetazoa"/>
        </authorList>
    </citation>
    <scope>IDENTIFICATION</scope>
</reference>
<dbReference type="GeneID" id="136824647"/>
<evidence type="ECO:0000313" key="2">
    <source>
        <dbReference type="EnsemblMetazoa" id="CLYHEMP012793.1"/>
    </source>
</evidence>
<dbReference type="Pfam" id="PF14939">
    <property type="entry name" value="DCAF15_WD40"/>
    <property type="match status" value="1"/>
</dbReference>
<proteinExistence type="predicted"/>
<feature type="domain" description="DDB1- and CUL4-associated factor 15 WD40 repeat-containing" evidence="1">
    <location>
        <begin position="18"/>
        <end position="58"/>
    </location>
</feature>
<dbReference type="GO" id="GO:0016567">
    <property type="term" value="P:protein ubiquitination"/>
    <property type="evidence" value="ECO:0007669"/>
    <property type="project" value="InterPro"/>
</dbReference>
<organism evidence="2 3">
    <name type="scientific">Clytia hemisphaerica</name>
    <dbReference type="NCBI Taxonomy" id="252671"/>
    <lineage>
        <taxon>Eukaryota</taxon>
        <taxon>Metazoa</taxon>
        <taxon>Cnidaria</taxon>
        <taxon>Hydrozoa</taxon>
        <taxon>Hydroidolina</taxon>
        <taxon>Leptothecata</taxon>
        <taxon>Obeliida</taxon>
        <taxon>Clytiidae</taxon>
        <taxon>Clytia</taxon>
    </lineage>
</organism>
<dbReference type="InterPro" id="IPR038914">
    <property type="entry name" value="DCAF15"/>
</dbReference>
<dbReference type="PANTHER" id="PTHR28541">
    <property type="entry name" value="DDB1- AND CUL4-ASSOCIATED FACTOR 15"/>
    <property type="match status" value="1"/>
</dbReference>
<dbReference type="OrthoDB" id="5960162at2759"/>
<dbReference type="InterPro" id="IPR032734">
    <property type="entry name" value="DCAF15_WD40"/>
</dbReference>
<sequence>MCYVSIVPKYNKKKPEQNQYSVHFKYELLPPHPPFLTTISLKRKNVILLNSGDMLFAILIPEPSSLFSCESGKDIQTRLCYCQQRQQDVLANQSNIDVNYDDSTDYISFINQGFNTINDNDSQTSLPDSPFDCMTTVIPCAITTVDGLIQLKNSYEHRCFRHADKGEMSKCDFFVNQAQLDAENFMNTELQKREDISKRFVSLKDYDMQFIEFCTEDDSAIILINALVVLRNTSKPRDDTATNNPEPSSTKFDLFEEQKSMKLVLYTVGYILAWNIFTGEVKVLRELPITERPSNYCKPRNFAPSFSQSTQLRKKWFVPSSKTSSISVLSNHTVLTGKSVQFLFHPEFPVAIVL</sequence>
<evidence type="ECO:0000259" key="1">
    <source>
        <dbReference type="Pfam" id="PF14939"/>
    </source>
</evidence>
<dbReference type="Proteomes" id="UP000594262">
    <property type="component" value="Unplaced"/>
</dbReference>
<keyword evidence="3" id="KW-1185">Reference proteome</keyword>
<evidence type="ECO:0000313" key="3">
    <source>
        <dbReference type="Proteomes" id="UP000594262"/>
    </source>
</evidence>
<accession>A0A7M5WT94</accession>
<protein>
    <recommendedName>
        <fullName evidence="1">DDB1- and CUL4-associated factor 15 WD40 repeat-containing domain-containing protein</fullName>
    </recommendedName>
</protein>
<dbReference type="GO" id="GO:0080008">
    <property type="term" value="C:Cul4-RING E3 ubiquitin ligase complex"/>
    <property type="evidence" value="ECO:0007669"/>
    <property type="project" value="TreeGrafter"/>
</dbReference>
<name>A0A7M5WT94_9CNID</name>
<dbReference type="RefSeq" id="XP_066936739.1">
    <property type="nucleotide sequence ID" value="XM_067080638.1"/>
</dbReference>